<evidence type="ECO:0000256" key="5">
    <source>
        <dbReference type="RuleBase" id="RU003682"/>
    </source>
</evidence>
<keyword evidence="3 5" id="KW-0560">Oxidoreductase</keyword>
<protein>
    <recommendedName>
        <fullName evidence="6">Fe2OG dioxygenase domain-containing protein</fullName>
    </recommendedName>
</protein>
<dbReference type="Proteomes" id="UP000316621">
    <property type="component" value="Chromosome 2"/>
</dbReference>
<keyword evidence="4 5" id="KW-0408">Iron</keyword>
<dbReference type="OMA" id="TTKHQIG"/>
<dbReference type="PANTHER" id="PTHR10209:SF859">
    <property type="entry name" value="OS03G0690500 PROTEIN"/>
    <property type="match status" value="1"/>
</dbReference>
<organism evidence="7 8">
    <name type="scientific">Papaver somniferum</name>
    <name type="common">Opium poppy</name>
    <dbReference type="NCBI Taxonomy" id="3469"/>
    <lineage>
        <taxon>Eukaryota</taxon>
        <taxon>Viridiplantae</taxon>
        <taxon>Streptophyta</taxon>
        <taxon>Embryophyta</taxon>
        <taxon>Tracheophyta</taxon>
        <taxon>Spermatophyta</taxon>
        <taxon>Magnoliopsida</taxon>
        <taxon>Ranunculales</taxon>
        <taxon>Papaveraceae</taxon>
        <taxon>Papaveroideae</taxon>
        <taxon>Papaver</taxon>
    </lineage>
</organism>
<dbReference type="InterPro" id="IPR044861">
    <property type="entry name" value="IPNS-like_FE2OG_OXY"/>
</dbReference>
<feature type="domain" description="Fe2OG dioxygenase" evidence="6">
    <location>
        <begin position="232"/>
        <end position="364"/>
    </location>
</feature>
<dbReference type="Pfam" id="PF03171">
    <property type="entry name" value="2OG-FeII_Oxy"/>
    <property type="match status" value="1"/>
</dbReference>
<dbReference type="STRING" id="3469.A0A4Y7II51"/>
<dbReference type="Pfam" id="PF14226">
    <property type="entry name" value="DIOX_N"/>
    <property type="match status" value="1"/>
</dbReference>
<evidence type="ECO:0000313" key="7">
    <source>
        <dbReference type="EMBL" id="RZC48563.1"/>
    </source>
</evidence>
<name>A0A4Y7II51_PAPSO</name>
<dbReference type="InterPro" id="IPR027443">
    <property type="entry name" value="IPNS-like_sf"/>
</dbReference>
<dbReference type="AlphaFoldDB" id="A0A4Y7II51"/>
<sequence length="364" mass="41311">MNVISDFSSDGEITLTGMNPSKYYDRMKELKAFDDTKAGVKGLVDAGVKNIPRIFHRQSMSINHDKSNDDSFESHIRIPTIDLGGKKIYEAEHRKLIIDQIRDASEKWGFFQVVNHGVPVSVMDKMIDQVRVFHEQPSEVRAVYYERDYTKKQSAYVSNFDLFQAPTANWRDTYFCRIAPDLVDPEAIPIVLRDIVMEYSKYASVLGSELLELLSEGLGLNRSYLNKDLGGDKGQNFASHYYPECPQPELTMGTTEHSDPDFLTILLQDHHTVSGLQVLHQNQWVEVPPSRGTFTVNIGDLLQAIPRASVAYFFRPIGSSKCGPINELLTETNSPIYREFTVDEYVKHFISKGLGSPSFSHFKL</sequence>
<dbReference type="SUPFAM" id="SSF51197">
    <property type="entry name" value="Clavaminate synthase-like"/>
    <property type="match status" value="1"/>
</dbReference>
<dbReference type="Gramene" id="RZC48563">
    <property type="protein sequence ID" value="RZC48563"/>
    <property type="gene ID" value="C5167_016989"/>
</dbReference>
<dbReference type="InterPro" id="IPR026992">
    <property type="entry name" value="DIOX_N"/>
</dbReference>
<comment type="similarity">
    <text evidence="1 5">Belongs to the iron/ascorbate-dependent oxidoreductase family.</text>
</comment>
<evidence type="ECO:0000256" key="3">
    <source>
        <dbReference type="ARBA" id="ARBA00023002"/>
    </source>
</evidence>
<keyword evidence="8" id="KW-1185">Reference proteome</keyword>
<gene>
    <name evidence="7" type="ORF">C5167_016989</name>
</gene>
<dbReference type="PANTHER" id="PTHR10209">
    <property type="entry name" value="OXIDOREDUCTASE, 2OG-FE II OXYGENASE FAMILY PROTEIN"/>
    <property type="match status" value="1"/>
</dbReference>
<reference evidence="7 8" key="1">
    <citation type="journal article" date="2018" name="Science">
        <title>The opium poppy genome and morphinan production.</title>
        <authorList>
            <person name="Guo L."/>
            <person name="Winzer T."/>
            <person name="Yang X."/>
            <person name="Li Y."/>
            <person name="Ning Z."/>
            <person name="He Z."/>
            <person name="Teodor R."/>
            <person name="Lu Y."/>
            <person name="Bowser T.A."/>
            <person name="Graham I.A."/>
            <person name="Ye K."/>
        </authorList>
    </citation>
    <scope>NUCLEOTIDE SEQUENCE [LARGE SCALE GENOMIC DNA]</scope>
    <source>
        <strain evidence="8">cv. HN1</strain>
        <tissue evidence="7">Leaves</tissue>
    </source>
</reference>
<evidence type="ECO:0000259" key="6">
    <source>
        <dbReference type="PROSITE" id="PS51471"/>
    </source>
</evidence>
<dbReference type="PROSITE" id="PS51471">
    <property type="entry name" value="FE2OG_OXY"/>
    <property type="match status" value="1"/>
</dbReference>
<dbReference type="InterPro" id="IPR005123">
    <property type="entry name" value="Oxoglu/Fe-dep_dioxygenase_dom"/>
</dbReference>
<accession>A0A4Y7II51</accession>
<dbReference type="GO" id="GO:0046872">
    <property type="term" value="F:metal ion binding"/>
    <property type="evidence" value="ECO:0007669"/>
    <property type="project" value="UniProtKB-KW"/>
</dbReference>
<evidence type="ECO:0000313" key="8">
    <source>
        <dbReference type="Proteomes" id="UP000316621"/>
    </source>
</evidence>
<proteinExistence type="inferred from homology"/>
<evidence type="ECO:0000256" key="1">
    <source>
        <dbReference type="ARBA" id="ARBA00008056"/>
    </source>
</evidence>
<dbReference type="Gene3D" id="2.60.120.330">
    <property type="entry name" value="B-lactam Antibiotic, Isopenicillin N Synthase, Chain"/>
    <property type="match status" value="1"/>
</dbReference>
<dbReference type="EMBL" id="CM010716">
    <property type="protein sequence ID" value="RZC48563.1"/>
    <property type="molecule type" value="Genomic_DNA"/>
</dbReference>
<evidence type="ECO:0000256" key="2">
    <source>
        <dbReference type="ARBA" id="ARBA00022723"/>
    </source>
</evidence>
<dbReference type="GO" id="GO:0051213">
    <property type="term" value="F:dioxygenase activity"/>
    <property type="evidence" value="ECO:0007669"/>
    <property type="project" value="UniProtKB-ARBA"/>
</dbReference>
<keyword evidence="2 5" id="KW-0479">Metal-binding</keyword>
<evidence type="ECO:0000256" key="4">
    <source>
        <dbReference type="ARBA" id="ARBA00023004"/>
    </source>
</evidence>